<accession>A0ACC0KUK4</accession>
<evidence type="ECO:0000313" key="2">
    <source>
        <dbReference type="Proteomes" id="UP001064048"/>
    </source>
</evidence>
<sequence length="185" mass="20832">MAFKLILIAVAMLHVVACMPAITLEDLEIADDTAAVGSYVREVRAAAPQDYHKSYENDGDGEIGYSRKKQGGGKKGYQHFDSYHKKAGDNYEFEKQDSFGHDDGGNQGAYSHQHERKEKAQKYREPEQEEEEEQHHGVPLKDVTHEELKEGANDGNGGVEAHGHDPKDYIIPEKYVYGEGEEYNF</sequence>
<keyword evidence="2" id="KW-1185">Reference proteome</keyword>
<reference evidence="1 2" key="1">
    <citation type="journal article" date="2022" name="Genome Biol. Evol.">
        <title>The Spruce Budworm Genome: Reconstructing the Evolutionary History of Antifreeze Proteins.</title>
        <authorList>
            <person name="Beliveau C."/>
            <person name="Gagne P."/>
            <person name="Picq S."/>
            <person name="Vernygora O."/>
            <person name="Keeling C.I."/>
            <person name="Pinkney K."/>
            <person name="Doucet D."/>
            <person name="Wen F."/>
            <person name="Johnston J.S."/>
            <person name="Maaroufi H."/>
            <person name="Boyle B."/>
            <person name="Laroche J."/>
            <person name="Dewar K."/>
            <person name="Juretic N."/>
            <person name="Blackburn G."/>
            <person name="Nisole A."/>
            <person name="Brunet B."/>
            <person name="Brandao M."/>
            <person name="Lumley L."/>
            <person name="Duan J."/>
            <person name="Quan G."/>
            <person name="Lucarotti C.J."/>
            <person name="Roe A.D."/>
            <person name="Sperling F.A.H."/>
            <person name="Levesque R.C."/>
            <person name="Cusson M."/>
        </authorList>
    </citation>
    <scope>NUCLEOTIDE SEQUENCE [LARGE SCALE GENOMIC DNA]</scope>
    <source>
        <strain evidence="1">Glfc:IPQL:Cfum</strain>
    </source>
</reference>
<dbReference type="Proteomes" id="UP001064048">
    <property type="component" value="Chromosome 2"/>
</dbReference>
<protein>
    <submittedName>
        <fullName evidence="1">Uncharacterized protein</fullName>
    </submittedName>
</protein>
<evidence type="ECO:0000313" key="1">
    <source>
        <dbReference type="EMBL" id="KAI8439851.1"/>
    </source>
</evidence>
<organism evidence="1 2">
    <name type="scientific">Choristoneura fumiferana</name>
    <name type="common">Spruce budworm moth</name>
    <name type="synonym">Archips fumiferana</name>
    <dbReference type="NCBI Taxonomy" id="7141"/>
    <lineage>
        <taxon>Eukaryota</taxon>
        <taxon>Metazoa</taxon>
        <taxon>Ecdysozoa</taxon>
        <taxon>Arthropoda</taxon>
        <taxon>Hexapoda</taxon>
        <taxon>Insecta</taxon>
        <taxon>Pterygota</taxon>
        <taxon>Neoptera</taxon>
        <taxon>Endopterygota</taxon>
        <taxon>Lepidoptera</taxon>
        <taxon>Glossata</taxon>
        <taxon>Ditrysia</taxon>
        <taxon>Tortricoidea</taxon>
        <taxon>Tortricidae</taxon>
        <taxon>Tortricinae</taxon>
        <taxon>Choristoneura</taxon>
    </lineage>
</organism>
<proteinExistence type="predicted"/>
<comment type="caution">
    <text evidence="1">The sequence shown here is derived from an EMBL/GenBank/DDBJ whole genome shotgun (WGS) entry which is preliminary data.</text>
</comment>
<name>A0ACC0KUK4_CHOFU</name>
<dbReference type="EMBL" id="CM046102">
    <property type="protein sequence ID" value="KAI8439851.1"/>
    <property type="molecule type" value="Genomic_DNA"/>
</dbReference>
<gene>
    <name evidence="1" type="ORF">MSG28_001320</name>
</gene>